<evidence type="ECO:0000256" key="5">
    <source>
        <dbReference type="SAM" id="Phobius"/>
    </source>
</evidence>
<feature type="transmembrane region" description="Helical" evidence="5">
    <location>
        <begin position="202"/>
        <end position="226"/>
    </location>
</feature>
<feature type="transmembrane region" description="Helical" evidence="5">
    <location>
        <begin position="334"/>
        <end position="352"/>
    </location>
</feature>
<feature type="transmembrane region" description="Helical" evidence="5">
    <location>
        <begin position="291"/>
        <end position="313"/>
    </location>
</feature>
<dbReference type="STRING" id="123214.PERMA_1594"/>
<organism evidence="6 7">
    <name type="scientific">Persephonella marina (strain DSM 14350 / EX-H1)</name>
    <dbReference type="NCBI Taxonomy" id="123214"/>
    <lineage>
        <taxon>Bacteria</taxon>
        <taxon>Pseudomonadati</taxon>
        <taxon>Aquificota</taxon>
        <taxon>Aquificia</taxon>
        <taxon>Aquificales</taxon>
        <taxon>Hydrogenothermaceae</taxon>
        <taxon>Persephonella</taxon>
    </lineage>
</organism>
<comment type="subcellular location">
    <subcellularLocation>
        <location evidence="1">Endomembrane system</location>
        <topology evidence="1">Multi-pass membrane protein</topology>
    </subcellularLocation>
</comment>
<dbReference type="PANTHER" id="PTHR23519:SF1">
    <property type="entry name" value="AUTOPHAGY-RELATED PROTEIN 22"/>
    <property type="match status" value="1"/>
</dbReference>
<dbReference type="OrthoDB" id="11140at2"/>
<dbReference type="PANTHER" id="PTHR23519">
    <property type="entry name" value="AUTOPHAGY-RELATED PROTEIN 22"/>
    <property type="match status" value="1"/>
</dbReference>
<sequence>MRKIPFLSWALFDFAETVFSANIISVFFPLWIINTLGGSSYHYSVVYSLSVFISIFLGIITGKFADERGYKDLFFKFAVLSVIFFLFTLYFIDSLIAALSIFFVMNLFYQQSLIFYNSLLYDISTEKERGFISGVGVGIGYIGGVVSLLISNYLADSPSQTFLITAFIFTFFAIPSVIFVRSKKKEKFFRINIREIFRDKPFFLFILAVLLLTDAAHGLIIFMSIYLNKVMLFSQDQIVNIIALAGIFAIICAPAVGFLLHKVSPVRFFQFVFLGWFLAFLALLLSDRFTIYIVAVVFGMLLSSLWTTMRVVLISISPEHQLTTRFAFMALSERMASIVSPLIWGGVVFVLGEKAFSYKVATFILSIFPLLGFFVYRMFLRST</sequence>
<dbReference type="Proteomes" id="UP000001366">
    <property type="component" value="Chromosome"/>
</dbReference>
<keyword evidence="4 5" id="KW-0472">Membrane</keyword>
<name>C0QRR6_PERMH</name>
<evidence type="ECO:0000256" key="3">
    <source>
        <dbReference type="ARBA" id="ARBA00022989"/>
    </source>
</evidence>
<evidence type="ECO:0000256" key="1">
    <source>
        <dbReference type="ARBA" id="ARBA00004127"/>
    </source>
</evidence>
<protein>
    <submittedName>
        <fullName evidence="6">Transporter, major facilitator family</fullName>
    </submittedName>
</protein>
<dbReference type="Gene3D" id="1.20.1250.20">
    <property type="entry name" value="MFS general substrate transporter like domains"/>
    <property type="match status" value="2"/>
</dbReference>
<dbReference type="KEGG" id="pmx:PERMA_1594"/>
<feature type="transmembrane region" description="Helical" evidence="5">
    <location>
        <begin position="98"/>
        <end position="119"/>
    </location>
</feature>
<evidence type="ECO:0000256" key="4">
    <source>
        <dbReference type="ARBA" id="ARBA00023136"/>
    </source>
</evidence>
<evidence type="ECO:0000256" key="2">
    <source>
        <dbReference type="ARBA" id="ARBA00022692"/>
    </source>
</evidence>
<keyword evidence="3 5" id="KW-1133">Transmembrane helix</keyword>
<evidence type="ECO:0000313" key="7">
    <source>
        <dbReference type="Proteomes" id="UP000001366"/>
    </source>
</evidence>
<dbReference type="AlphaFoldDB" id="C0QRR6"/>
<dbReference type="PaxDb" id="123214-PERMA_1594"/>
<feature type="transmembrane region" description="Helical" evidence="5">
    <location>
        <begin position="161"/>
        <end position="181"/>
    </location>
</feature>
<proteinExistence type="predicted"/>
<dbReference type="HOGENOM" id="CLU_017518_3_1_0"/>
<dbReference type="InterPro" id="IPR036259">
    <property type="entry name" value="MFS_trans_sf"/>
</dbReference>
<evidence type="ECO:0000313" key="6">
    <source>
        <dbReference type="EMBL" id="ACO03208.1"/>
    </source>
</evidence>
<keyword evidence="7" id="KW-1185">Reference proteome</keyword>
<dbReference type="GO" id="GO:0012505">
    <property type="term" value="C:endomembrane system"/>
    <property type="evidence" value="ECO:0007669"/>
    <property type="project" value="UniProtKB-SubCell"/>
</dbReference>
<feature type="transmembrane region" description="Helical" evidence="5">
    <location>
        <begin position="131"/>
        <end position="155"/>
    </location>
</feature>
<reference evidence="6 7" key="1">
    <citation type="journal article" date="2009" name="J. Bacteriol.">
        <title>Complete and draft genome sequences of six members of the Aquificales.</title>
        <authorList>
            <person name="Reysenbach A.L."/>
            <person name="Hamamura N."/>
            <person name="Podar M."/>
            <person name="Griffiths E."/>
            <person name="Ferreira S."/>
            <person name="Hochstein R."/>
            <person name="Heidelberg J."/>
            <person name="Johnson J."/>
            <person name="Mead D."/>
            <person name="Pohorille A."/>
            <person name="Sarmiento M."/>
            <person name="Schweighofer K."/>
            <person name="Seshadri R."/>
            <person name="Voytek M.A."/>
        </authorList>
    </citation>
    <scope>NUCLEOTIDE SEQUENCE [LARGE SCALE GENOMIC DNA]</scope>
    <source>
        <strain evidence="7">DSM 14350 / EX-H1</strain>
    </source>
</reference>
<dbReference type="GO" id="GO:0022857">
    <property type="term" value="F:transmembrane transporter activity"/>
    <property type="evidence" value="ECO:0007669"/>
    <property type="project" value="InterPro"/>
</dbReference>
<feature type="transmembrane region" description="Helical" evidence="5">
    <location>
        <begin position="44"/>
        <end position="61"/>
    </location>
</feature>
<dbReference type="InterPro" id="IPR050495">
    <property type="entry name" value="ATG22/LtaA_families"/>
</dbReference>
<feature type="transmembrane region" description="Helical" evidence="5">
    <location>
        <begin position="238"/>
        <end position="261"/>
    </location>
</feature>
<gene>
    <name evidence="6" type="ordered locus">PERMA_1594</name>
</gene>
<dbReference type="EMBL" id="CP001230">
    <property type="protein sequence ID" value="ACO03208.1"/>
    <property type="molecule type" value="Genomic_DNA"/>
</dbReference>
<dbReference type="RefSeq" id="WP_012675447.1">
    <property type="nucleotide sequence ID" value="NC_012440.1"/>
</dbReference>
<feature type="transmembrane region" description="Helical" evidence="5">
    <location>
        <begin position="268"/>
        <end position="285"/>
    </location>
</feature>
<dbReference type="SUPFAM" id="SSF103473">
    <property type="entry name" value="MFS general substrate transporter"/>
    <property type="match status" value="1"/>
</dbReference>
<keyword evidence="2 5" id="KW-0812">Transmembrane</keyword>
<feature type="transmembrane region" description="Helical" evidence="5">
    <location>
        <begin position="73"/>
        <end position="92"/>
    </location>
</feature>
<accession>C0QRR6</accession>
<dbReference type="Pfam" id="PF07690">
    <property type="entry name" value="MFS_1"/>
    <property type="match status" value="1"/>
</dbReference>
<dbReference type="eggNOG" id="COG2270">
    <property type="taxonomic scope" value="Bacteria"/>
</dbReference>
<feature type="transmembrane region" description="Helical" evidence="5">
    <location>
        <begin position="358"/>
        <end position="379"/>
    </location>
</feature>
<dbReference type="InterPro" id="IPR011701">
    <property type="entry name" value="MFS"/>
</dbReference>